<evidence type="ECO:0000313" key="4">
    <source>
        <dbReference type="EMBL" id="ARO38274.1"/>
    </source>
</evidence>
<dbReference type="GO" id="GO:0006396">
    <property type="term" value="P:RNA processing"/>
    <property type="evidence" value="ECO:0007669"/>
    <property type="project" value="InterPro"/>
</dbReference>
<feature type="domain" description="(+)RNA virus helicase C-terminal" evidence="2">
    <location>
        <begin position="989"/>
        <end position="1297"/>
    </location>
</feature>
<feature type="region of interest" description="Disordered" evidence="1">
    <location>
        <begin position="861"/>
        <end position="883"/>
    </location>
</feature>
<feature type="compositionally biased region" description="Basic and acidic residues" evidence="1">
    <location>
        <begin position="818"/>
        <end position="835"/>
    </location>
</feature>
<dbReference type="GO" id="GO:0003723">
    <property type="term" value="F:RNA binding"/>
    <property type="evidence" value="ECO:0007669"/>
    <property type="project" value="InterPro"/>
</dbReference>
<proteinExistence type="predicted"/>
<protein>
    <submittedName>
        <fullName evidence="4">Polyprotein</fullName>
    </submittedName>
</protein>
<dbReference type="PROSITE" id="PS51743">
    <property type="entry name" value="ALPHAVIRUS_MT"/>
    <property type="match status" value="1"/>
</dbReference>
<dbReference type="GO" id="GO:0005524">
    <property type="term" value="F:ATP binding"/>
    <property type="evidence" value="ECO:0007669"/>
    <property type="project" value="InterPro"/>
</dbReference>
<name>A0A1W6QDV8_9VIRU</name>
<feature type="region of interest" description="Disordered" evidence="1">
    <location>
        <begin position="818"/>
        <end position="838"/>
    </location>
</feature>
<evidence type="ECO:0000259" key="2">
    <source>
        <dbReference type="PROSITE" id="PS51657"/>
    </source>
</evidence>
<dbReference type="Gene3D" id="3.40.50.300">
    <property type="entry name" value="P-loop containing nucleotide triphosphate hydrolases"/>
    <property type="match status" value="2"/>
</dbReference>
<accession>A0A1W6QDV8</accession>
<organism evidence="4">
    <name type="scientific">Citrus virga-like virus</name>
    <dbReference type="NCBI Taxonomy" id="1983764"/>
    <lineage>
        <taxon>Viruses</taxon>
    </lineage>
</organism>
<dbReference type="EMBL" id="KY110740">
    <property type="protein sequence ID" value="ARO38274.1"/>
    <property type="molecule type" value="Genomic_RNA"/>
</dbReference>
<dbReference type="GO" id="GO:0008174">
    <property type="term" value="F:mRNA methyltransferase activity"/>
    <property type="evidence" value="ECO:0007669"/>
    <property type="project" value="InterPro"/>
</dbReference>
<feature type="domain" description="Alphavirus-like MT" evidence="3">
    <location>
        <begin position="118"/>
        <end position="309"/>
    </location>
</feature>
<dbReference type="GO" id="GO:0016556">
    <property type="term" value="P:mRNA modification"/>
    <property type="evidence" value="ECO:0007669"/>
    <property type="project" value="InterPro"/>
</dbReference>
<dbReference type="Pfam" id="PF01660">
    <property type="entry name" value="Vmethyltransf"/>
    <property type="match status" value="1"/>
</dbReference>
<dbReference type="Pfam" id="PF01443">
    <property type="entry name" value="Viral_helicase1"/>
    <property type="match status" value="1"/>
</dbReference>
<evidence type="ECO:0000256" key="1">
    <source>
        <dbReference type="SAM" id="MobiDB-lite"/>
    </source>
</evidence>
<dbReference type="InterPro" id="IPR027351">
    <property type="entry name" value="(+)RNA_virus_helicase_core_dom"/>
</dbReference>
<sequence length="1323" mass="146443">MSERSSTASVRDFEVTAIKKLVAEGVPRHVAHAFVTLGVVKNSQLYERLRDVVCPMDFHEFFIPISAKDHSDPLRAGGTGALVPRVARDETPRFYTQFAMTDIEAVRFEKAFPELHVVNIGKTYNQHAYYANKRCAETELLVIMVHRHARKSGFALNPNSVVDLGGNRPYHVKRDRESVHCENPVLSGRDKARYVVREVFSDDDPSLRCAKKFEECEERFDYAIGVHSTYDLTPRKIAAAMRRRGISAFFGTMNCIPGLAQKPAGLYEADGLVADLVRRKNEQPFVKYTFRYDTAIEYSHSLSDANSYMFVEKLYEFIEQDGSSSKYIYKIEGVRGCSLVFSILRVDSSPTLSDTVWTPRSSKQYSLSLRAMGVTGLDVDCELFDRLVLQAAGARNFEEYDIVALFRYAKSLRQRVSINGIVLSSGFCMRPEELVYVVIAAYTVAAAFRVESARYFKKASTQIMAKRGSGSILRTVLTVASAVVKRVADGLSGFVGKSTGYTTFNNILKRMVESKFPVEVVVDKPHAGRGLPTMSFMTRMPPMVVPGTSLVKSAEFSRGFTPLAVGGLDPQLTVTSVSCSGEVKRFSSYGIPSLSRSERARDCRPEYHEFAVRADYPVISEEYRALAYGTVLRDCLGHEGWGRSPLVAVNGDRIYRRAPVSQSEGAVYHDSADRFITPVTQYVVFRGVGSRAVSLGKPKVYMRGVCLNFVLFYERDEDEYMAEKQARAAAAATTAEVSGSTTAGQSVVSRDDWDMLLGRAKSKAYATEAEAREAVQEDLDKGHPVATGALRNSMSTPPISLASTPVGEGTGAVYRVRGRAESEVGTTGDDRHSGRAESPYQLDWAGDGAESVSPSVYRQPPDVPVAGAQPGVDASSSESGGHARAVATMREYVRVCQESEKIAIEASQSYIDLAAAVATGHAPANKWGALRQGTPGDPVIVRVRGDFWVDHFTGEEIPHMAISDGERVYDRLASRPVDEGLYVTSNEMLVYTGTSIREAILETMDVNHECETVSMNGVAGSGKTFQIVEEATLEDVVLCETSAAWEDTKAKLARKFGAEPRGATVDSFLIHRWYTKCDVLYIDESFRLHAAKVYAVIRLLKPRVAYAFGDSKQIPVLPYVPAFDFDHHEFPFDRITLKRDSWRCPGDVSVALSQPQYYAFPMLTHNAVRRSMRGPLPYDSSMFASKPHSVVLLTYSKAARDDLKKQGVTNVMTIGQAQGCTFEDVVLFRDSELKKVLYYDAQQTLVAITRHTRSFTYVTVALASDDSAVARIYSYLASALTDVVLSQHYIPDASDSDVDEFITRVSPVDEGLFEDEPDIVDYL</sequence>
<dbReference type="InterPro" id="IPR027417">
    <property type="entry name" value="P-loop_NTPase"/>
</dbReference>
<dbReference type="SUPFAM" id="SSF52540">
    <property type="entry name" value="P-loop containing nucleoside triphosphate hydrolases"/>
    <property type="match status" value="1"/>
</dbReference>
<dbReference type="PROSITE" id="PS51657">
    <property type="entry name" value="PSRV_HELICASE"/>
    <property type="match status" value="1"/>
</dbReference>
<evidence type="ECO:0000259" key="3">
    <source>
        <dbReference type="PROSITE" id="PS51743"/>
    </source>
</evidence>
<reference evidence="4" key="1">
    <citation type="journal article" date="2017" name="Viruses">
        <title>Deep Sequencing Analysis of RNAs from Citrus Plants Grown in a Citrus Sudden Death-Affected Area Reveals Diverse Known and Putative Novel Viruses.</title>
        <authorList>
            <person name="Matsumura E.E."/>
            <person name="Coletta-Filho H.D."/>
            <person name="Nouri S."/>
            <person name="Falk B.W."/>
            <person name="Nerva L."/>
            <person name="Oliveira T.S."/>
            <person name="Dorta S.O."/>
            <person name="Machado M.A."/>
        </authorList>
    </citation>
    <scope>NUCLEOTIDE SEQUENCE</scope>
    <source>
        <strain evidence="4">CSMTHE01</strain>
    </source>
</reference>
<dbReference type="InterPro" id="IPR002588">
    <property type="entry name" value="Alphavirus-like_MT_dom"/>
</dbReference>